<dbReference type="InterPro" id="IPR004312">
    <property type="entry name" value="ATHILA_Orf1_C"/>
</dbReference>
<evidence type="ECO:0000313" key="3">
    <source>
        <dbReference type="EMBL" id="CAA7039120.1"/>
    </source>
</evidence>
<reference evidence="3" key="1">
    <citation type="submission" date="2020-01" db="EMBL/GenBank/DDBJ databases">
        <authorList>
            <person name="Mishra B."/>
        </authorList>
    </citation>
    <scope>NUCLEOTIDE SEQUENCE [LARGE SCALE GENOMIC DNA]</scope>
</reference>
<comment type="caution">
    <text evidence="3">The sequence shown here is derived from an EMBL/GenBank/DDBJ whole genome shotgun (WGS) entry which is preliminary data.</text>
</comment>
<feature type="domain" description="Arabidopsis retrotransposon Orf1 C-terminal" evidence="2">
    <location>
        <begin position="304"/>
        <end position="392"/>
    </location>
</feature>
<feature type="compositionally biased region" description="Basic and acidic residues" evidence="1">
    <location>
        <begin position="155"/>
        <end position="180"/>
    </location>
</feature>
<organism evidence="3 4">
    <name type="scientific">Microthlaspi erraticum</name>
    <dbReference type="NCBI Taxonomy" id="1685480"/>
    <lineage>
        <taxon>Eukaryota</taxon>
        <taxon>Viridiplantae</taxon>
        <taxon>Streptophyta</taxon>
        <taxon>Embryophyta</taxon>
        <taxon>Tracheophyta</taxon>
        <taxon>Spermatophyta</taxon>
        <taxon>Magnoliopsida</taxon>
        <taxon>eudicotyledons</taxon>
        <taxon>Gunneridae</taxon>
        <taxon>Pentapetalae</taxon>
        <taxon>rosids</taxon>
        <taxon>malvids</taxon>
        <taxon>Brassicales</taxon>
        <taxon>Brassicaceae</taxon>
        <taxon>Coluteocarpeae</taxon>
        <taxon>Microthlaspi</taxon>
    </lineage>
</organism>
<dbReference type="OrthoDB" id="5425374at2759"/>
<dbReference type="Pfam" id="PF03078">
    <property type="entry name" value="ATHILA"/>
    <property type="match status" value="2"/>
</dbReference>
<sequence length="395" mass="45745">MPLELEYRARLAIKYLNMELSTTQEKREMDIHEPEEIRLGTYESSRIYKERTKAFYEKRIIPKVFKEGDDVLLFNSRLKLFPGKLKSRWSGPFKVKEVLPYGAITLVNQNGIEFTVNGQQVKKYMASQCSGEGSSIQAHYVLRLFILTTRSGKQAPREDEITKRRREKKEGKKKVSETSGKRKRSKNRAESERVPCLVEQDLNDTPIPRPYGVQGRIKILRRMRFLPMRYPHKQPMKELGIDEDVESIFEGMELAKFMKLRLPAYQNLTLHFLASLKIVRHPELAEEEIRRDGAGLITYELLAELIGLWQTISSTNYIIFQLKGGNIRNPTIRYAHKAVAHTLFARYECANVTKVELEMLDISILDHLETLENGEKMEGDRSTASTAIVMLNSFK</sequence>
<evidence type="ECO:0000313" key="4">
    <source>
        <dbReference type="Proteomes" id="UP000467841"/>
    </source>
</evidence>
<name>A0A6D2JHC6_9BRAS</name>
<keyword evidence="4" id="KW-1185">Reference proteome</keyword>
<gene>
    <name evidence="3" type="ORF">MERR_LOCUS26355</name>
</gene>
<accession>A0A6D2JHC6</accession>
<proteinExistence type="predicted"/>
<protein>
    <recommendedName>
        <fullName evidence="2">Arabidopsis retrotransposon Orf1 C-terminal domain-containing protein</fullName>
    </recommendedName>
</protein>
<dbReference type="Proteomes" id="UP000467841">
    <property type="component" value="Unassembled WGS sequence"/>
</dbReference>
<evidence type="ECO:0000256" key="1">
    <source>
        <dbReference type="SAM" id="MobiDB-lite"/>
    </source>
</evidence>
<feature type="domain" description="Arabidopsis retrotransposon Orf1 C-terminal" evidence="2">
    <location>
        <begin position="164"/>
        <end position="299"/>
    </location>
</feature>
<dbReference type="EMBL" id="CACVBM020001206">
    <property type="protein sequence ID" value="CAA7039120.1"/>
    <property type="molecule type" value="Genomic_DNA"/>
</dbReference>
<dbReference type="AlphaFoldDB" id="A0A6D2JHC6"/>
<feature type="region of interest" description="Disordered" evidence="1">
    <location>
        <begin position="155"/>
        <end position="194"/>
    </location>
</feature>
<evidence type="ECO:0000259" key="2">
    <source>
        <dbReference type="Pfam" id="PF03078"/>
    </source>
</evidence>